<accession>A0ABQ5A7E0</accession>
<keyword evidence="4" id="KW-1185">Reference proteome</keyword>
<name>A0ABQ5A7E0_9ASTR</name>
<feature type="region of interest" description="Disordered" evidence="2">
    <location>
        <begin position="164"/>
        <end position="201"/>
    </location>
</feature>
<dbReference type="Proteomes" id="UP001151760">
    <property type="component" value="Unassembled WGS sequence"/>
</dbReference>
<organism evidence="3 4">
    <name type="scientific">Tanacetum coccineum</name>
    <dbReference type="NCBI Taxonomy" id="301880"/>
    <lineage>
        <taxon>Eukaryota</taxon>
        <taxon>Viridiplantae</taxon>
        <taxon>Streptophyta</taxon>
        <taxon>Embryophyta</taxon>
        <taxon>Tracheophyta</taxon>
        <taxon>Spermatophyta</taxon>
        <taxon>Magnoliopsida</taxon>
        <taxon>eudicotyledons</taxon>
        <taxon>Gunneridae</taxon>
        <taxon>Pentapetalae</taxon>
        <taxon>asterids</taxon>
        <taxon>campanulids</taxon>
        <taxon>Asterales</taxon>
        <taxon>Asteraceae</taxon>
        <taxon>Asteroideae</taxon>
        <taxon>Anthemideae</taxon>
        <taxon>Anthemidinae</taxon>
        <taxon>Tanacetum</taxon>
    </lineage>
</organism>
<gene>
    <name evidence="3" type="ORF">Tco_0819729</name>
</gene>
<dbReference type="EMBL" id="BQNB010012054">
    <property type="protein sequence ID" value="GJS98559.1"/>
    <property type="molecule type" value="Genomic_DNA"/>
</dbReference>
<reference evidence="3" key="2">
    <citation type="submission" date="2022-01" db="EMBL/GenBank/DDBJ databases">
        <authorList>
            <person name="Yamashiro T."/>
            <person name="Shiraishi A."/>
            <person name="Satake H."/>
            <person name="Nakayama K."/>
        </authorList>
    </citation>
    <scope>NUCLEOTIDE SEQUENCE</scope>
</reference>
<feature type="coiled-coil region" evidence="1">
    <location>
        <begin position="115"/>
        <end position="142"/>
    </location>
</feature>
<evidence type="ECO:0000313" key="3">
    <source>
        <dbReference type="EMBL" id="GJS98559.1"/>
    </source>
</evidence>
<evidence type="ECO:0000256" key="1">
    <source>
        <dbReference type="SAM" id="Coils"/>
    </source>
</evidence>
<keyword evidence="1" id="KW-0175">Coiled coil</keyword>
<protein>
    <submittedName>
        <fullName evidence="3">Uncharacterized protein</fullName>
    </submittedName>
</protein>
<feature type="region of interest" description="Disordered" evidence="2">
    <location>
        <begin position="1"/>
        <end position="33"/>
    </location>
</feature>
<evidence type="ECO:0000313" key="4">
    <source>
        <dbReference type="Proteomes" id="UP001151760"/>
    </source>
</evidence>
<reference evidence="3" key="1">
    <citation type="journal article" date="2022" name="Int. J. Mol. Sci.">
        <title>Draft Genome of Tanacetum Coccineum: Genomic Comparison of Closely Related Tanacetum-Family Plants.</title>
        <authorList>
            <person name="Yamashiro T."/>
            <person name="Shiraishi A."/>
            <person name="Nakayama K."/>
            <person name="Satake H."/>
        </authorList>
    </citation>
    <scope>NUCLEOTIDE SEQUENCE</scope>
</reference>
<feature type="coiled-coil region" evidence="1">
    <location>
        <begin position="42"/>
        <end position="76"/>
    </location>
</feature>
<evidence type="ECO:0000256" key="2">
    <source>
        <dbReference type="SAM" id="MobiDB-lite"/>
    </source>
</evidence>
<proteinExistence type="predicted"/>
<feature type="compositionally biased region" description="Low complexity" evidence="2">
    <location>
        <begin position="7"/>
        <end position="19"/>
    </location>
</feature>
<comment type="caution">
    <text evidence="3">The sequence shown here is derived from an EMBL/GenBank/DDBJ whole genome shotgun (WGS) entry which is preliminary data.</text>
</comment>
<sequence>MSDDRTPPAANGAAATDADVNITAPEEDHPDSAVVPKLRAKIQLLEQDLVNDKLKIKHLEDEISSHESDKRALTSIAASASELETQFSSLQHDLISSASDLKRKVVEFEAKERENVEIEFERNLLLEKLKEYEEKVRELQIVTARKFEVLLEKLKECEAKQRENSDKLSELEAGDRERKDKISELKARQRKIDDKLSESEARRRKIVDKLSELKARKRKIVDKLNERDAIGRKISDKISELEAREREKLPPIIIREPLLHQAPFEVQSQLRKHKRT</sequence>